<dbReference type="InterPro" id="IPR000719">
    <property type="entry name" value="Prot_kinase_dom"/>
</dbReference>
<keyword evidence="4 10" id="KW-0418">Kinase</keyword>
<gene>
    <name evidence="10 11 12" type="primary">LOC103490535</name>
</gene>
<dbReference type="Pfam" id="PF00069">
    <property type="entry name" value="Pkinase"/>
    <property type="match status" value="1"/>
</dbReference>
<keyword evidence="5 6" id="KW-0067">ATP-binding</keyword>
<comment type="similarity">
    <text evidence="1">Belongs to the protein kinase superfamily. CMGC Ser/Thr protein kinase family. CDC2/CDKX subfamily.</text>
</comment>
<feature type="compositionally biased region" description="Basic and acidic residues" evidence="7">
    <location>
        <begin position="590"/>
        <end position="615"/>
    </location>
</feature>
<dbReference type="Proteomes" id="UP001652600">
    <property type="component" value="Chromosome 11"/>
</dbReference>
<feature type="region of interest" description="Disordered" evidence="7">
    <location>
        <begin position="588"/>
        <end position="615"/>
    </location>
</feature>
<dbReference type="InterPro" id="IPR011009">
    <property type="entry name" value="Kinase-like_dom_sf"/>
</dbReference>
<feature type="compositionally biased region" description="Basic and acidic residues" evidence="7">
    <location>
        <begin position="466"/>
        <end position="482"/>
    </location>
</feature>
<dbReference type="InterPro" id="IPR050108">
    <property type="entry name" value="CDK"/>
</dbReference>
<evidence type="ECO:0000256" key="3">
    <source>
        <dbReference type="ARBA" id="ARBA00022741"/>
    </source>
</evidence>
<dbReference type="eggNOG" id="KOG0600">
    <property type="taxonomic scope" value="Eukaryota"/>
</dbReference>
<dbReference type="RefSeq" id="XP_008448298.2">
    <property type="nucleotide sequence ID" value="XM_008450076.3"/>
</dbReference>
<evidence type="ECO:0000256" key="2">
    <source>
        <dbReference type="ARBA" id="ARBA00022679"/>
    </source>
</evidence>
<evidence type="ECO:0000313" key="10">
    <source>
        <dbReference type="RefSeq" id="XP_008448298.2"/>
    </source>
</evidence>
<dbReference type="PROSITE" id="PS00107">
    <property type="entry name" value="PROTEIN_KINASE_ATP"/>
    <property type="match status" value="1"/>
</dbReference>
<feature type="region of interest" description="Disordered" evidence="7">
    <location>
        <begin position="1"/>
        <end position="29"/>
    </location>
</feature>
<dbReference type="SUPFAM" id="SSF56112">
    <property type="entry name" value="Protein kinase-like (PK-like)"/>
    <property type="match status" value="1"/>
</dbReference>
<reference evidence="10 11" key="1">
    <citation type="submission" date="2025-05" db="UniProtKB">
        <authorList>
            <consortium name="RefSeq"/>
        </authorList>
    </citation>
    <scope>IDENTIFICATION</scope>
    <source>
        <tissue evidence="10 11">Stem</tissue>
    </source>
</reference>
<keyword evidence="3 6" id="KW-0547">Nucleotide-binding</keyword>
<evidence type="ECO:0000256" key="4">
    <source>
        <dbReference type="ARBA" id="ARBA00022777"/>
    </source>
</evidence>
<feature type="binding site" evidence="6">
    <location>
        <position position="179"/>
    </location>
    <ligand>
        <name>ATP</name>
        <dbReference type="ChEBI" id="CHEBI:30616"/>
    </ligand>
</feature>
<dbReference type="RefSeq" id="XP_016900553.2">
    <property type="nucleotide sequence ID" value="XM_017045064.2"/>
</dbReference>
<dbReference type="PANTHER" id="PTHR24056:SF380">
    <property type="entry name" value="PROTEIN KINASE DOMAIN-CONTAINING PROTEIN"/>
    <property type="match status" value="1"/>
</dbReference>
<dbReference type="PANTHER" id="PTHR24056">
    <property type="entry name" value="CELL DIVISION PROTEIN KINASE"/>
    <property type="match status" value="1"/>
</dbReference>
<dbReference type="CDD" id="cd07840">
    <property type="entry name" value="STKc_CDK9_like"/>
    <property type="match status" value="1"/>
</dbReference>
<name>A0A1S4DX51_CUCME</name>
<dbReference type="RefSeq" id="XP_008448299.2">
    <property type="nucleotide sequence ID" value="XM_008450077.3"/>
</dbReference>
<accession>A0A1S4DX51</accession>
<dbReference type="PROSITE" id="PS50011">
    <property type="entry name" value="PROTEIN_KINASE_DOM"/>
    <property type="match status" value="1"/>
</dbReference>
<protein>
    <submittedName>
        <fullName evidence="10 11">Probable serine/threonine-protein kinase At1g54610 isoform X1</fullName>
    </submittedName>
</protein>
<feature type="domain" description="Protein kinase" evidence="8">
    <location>
        <begin position="150"/>
        <end position="434"/>
    </location>
</feature>
<evidence type="ECO:0000256" key="7">
    <source>
        <dbReference type="SAM" id="MobiDB-lite"/>
    </source>
</evidence>
<evidence type="ECO:0000313" key="9">
    <source>
        <dbReference type="Proteomes" id="UP001652600"/>
    </source>
</evidence>
<keyword evidence="9" id="KW-1185">Reference proteome</keyword>
<evidence type="ECO:0000259" key="8">
    <source>
        <dbReference type="PROSITE" id="PS50011"/>
    </source>
</evidence>
<evidence type="ECO:0000256" key="1">
    <source>
        <dbReference type="ARBA" id="ARBA00006485"/>
    </source>
</evidence>
<evidence type="ECO:0000313" key="11">
    <source>
        <dbReference type="RefSeq" id="XP_008448299.2"/>
    </source>
</evidence>
<dbReference type="SMART" id="SM00220">
    <property type="entry name" value="S_TKc"/>
    <property type="match status" value="1"/>
</dbReference>
<dbReference type="GeneID" id="103490535"/>
<sequence>MGCQCSKPSVDEDGKNRATEKFPSRKASRVNLLRKGDDLGLNSLKRDEDVRINSSQRSDSIRSKVKTDGGDIKLAYLDKRVNGSNRVHDDQIEKKKRERLEVAISVNYPGKGSIPKAMEAEQVAAGWPSWLSTVAGEALEGWLPRKAETFEKLDKIGQGTYSSVYKARDIIHNKLVALKRVRFDNLDVESVKFMAREILILRRLDHPNVIKLEGLITSQRSCSLYLVFEYMEHDLTGLASRPGVKFSEPQVKCYMQQLLRGLDYCHSHGVLHRDIKGSNLLIDDNGILKIADFGLASPFDPHNQVPLTSRVVTLWYRPPELLLGASHYGVAVDLWSTGCILAELYAGKPILPGKTEVEQLHKIFKLCGSPPENYWKKLQLPHSTGFKTAQPYRRCIGEMLKDFPSSVVALVDKLLSIDPAHRGTAAAALKSEFFTTKPLACEPTSLPKYPPSKEIDAKFHSCRRQSRVEGKDPKDYGEGRRPKEAHLNLSLNAKDEINIMQKRQGHSSLKGRSGVLYPRGDETVSGLLNAPPKQSATEICSDTGRISHSGPLISKPDWMKSRKQLNDHSMALDGSNLSVLSRLVATRSNISDHPHDRPGPSRSEVGRLPDFVRDSESTRKQDRIFYTHRVADSYRVENEKACAKEQSLVGSIFPLVLAYGTDMNKLYTSGPILGPSNNLDRILKERDRQIQEYARQARHSKAGDNQLKGSRATTGKHLMLSHGM</sequence>
<dbReference type="GO" id="GO:0016301">
    <property type="term" value="F:kinase activity"/>
    <property type="evidence" value="ECO:0007669"/>
    <property type="project" value="UniProtKB-KW"/>
</dbReference>
<keyword evidence="2" id="KW-0808">Transferase</keyword>
<dbReference type="InterPro" id="IPR008271">
    <property type="entry name" value="Ser/Thr_kinase_AS"/>
</dbReference>
<feature type="region of interest" description="Disordered" evidence="7">
    <location>
        <begin position="459"/>
        <end position="482"/>
    </location>
</feature>
<feature type="compositionally biased region" description="Basic and acidic residues" evidence="7">
    <location>
        <begin position="9"/>
        <end position="23"/>
    </location>
</feature>
<evidence type="ECO:0000313" key="12">
    <source>
        <dbReference type="RefSeq" id="XP_016900553.2"/>
    </source>
</evidence>
<dbReference type="InterPro" id="IPR017441">
    <property type="entry name" value="Protein_kinase_ATP_BS"/>
</dbReference>
<dbReference type="PROSITE" id="PS00108">
    <property type="entry name" value="PROTEIN_KINASE_ST"/>
    <property type="match status" value="1"/>
</dbReference>
<organism evidence="9 12">
    <name type="scientific">Cucumis melo</name>
    <name type="common">Muskmelon</name>
    <dbReference type="NCBI Taxonomy" id="3656"/>
    <lineage>
        <taxon>Eukaryota</taxon>
        <taxon>Viridiplantae</taxon>
        <taxon>Streptophyta</taxon>
        <taxon>Embryophyta</taxon>
        <taxon>Tracheophyta</taxon>
        <taxon>Spermatophyta</taxon>
        <taxon>Magnoliopsida</taxon>
        <taxon>eudicotyledons</taxon>
        <taxon>Gunneridae</taxon>
        <taxon>Pentapetalae</taxon>
        <taxon>rosids</taxon>
        <taxon>fabids</taxon>
        <taxon>Cucurbitales</taxon>
        <taxon>Cucurbitaceae</taxon>
        <taxon>Benincaseae</taxon>
        <taxon>Cucumis</taxon>
    </lineage>
</organism>
<dbReference type="Gene3D" id="1.10.510.10">
    <property type="entry name" value="Transferase(Phosphotransferase) domain 1"/>
    <property type="match status" value="1"/>
</dbReference>
<feature type="region of interest" description="Disordered" evidence="7">
    <location>
        <begin position="698"/>
        <end position="724"/>
    </location>
</feature>
<evidence type="ECO:0000256" key="6">
    <source>
        <dbReference type="PROSITE-ProRule" id="PRU10141"/>
    </source>
</evidence>
<proteinExistence type="inferred from homology"/>
<evidence type="ECO:0000256" key="5">
    <source>
        <dbReference type="ARBA" id="ARBA00022840"/>
    </source>
</evidence>
<dbReference type="Gene3D" id="3.30.200.20">
    <property type="entry name" value="Phosphorylase Kinase, domain 1"/>
    <property type="match status" value="1"/>
</dbReference>